<sequence>MNENLNQFLEVKNVTESAADLYFYGDIVSSWWGAWDDTDQYPESVKKCMDKAKGKDLNIYINSGGGSVFAGMTIYNMIKRHEGKTTVYVDGLAGSIASVIALAGDRVIMRTGSTFMIHKPLFALWGGYNADDFRKMAQDLDVIQECIMQVYRDNLRPGVNPEEIEQMVNEETFMSSEKASKYFNIEIERGHQAVACSSEFLKNFAKNQQMIPISKTDEKAEKIQAHLKLLKLKGGNIHE</sequence>
<evidence type="ECO:0000256" key="5">
    <source>
        <dbReference type="ARBA" id="ARBA00022825"/>
    </source>
</evidence>
<dbReference type="PRINTS" id="PR00127">
    <property type="entry name" value="CLPPROTEASEP"/>
</dbReference>
<evidence type="ECO:0000256" key="4">
    <source>
        <dbReference type="ARBA" id="ARBA00022801"/>
    </source>
</evidence>
<accession>A0A9X5ANN3</accession>
<evidence type="ECO:0000256" key="2">
    <source>
        <dbReference type="ARBA" id="ARBA00022490"/>
    </source>
</evidence>
<dbReference type="InterPro" id="IPR001907">
    <property type="entry name" value="ClpP"/>
</dbReference>
<dbReference type="RefSeq" id="WP_155222866.1">
    <property type="nucleotide sequence ID" value="NZ_JBKXON010000094.1"/>
</dbReference>
<dbReference type="GO" id="GO:0004252">
    <property type="term" value="F:serine-type endopeptidase activity"/>
    <property type="evidence" value="ECO:0007669"/>
    <property type="project" value="InterPro"/>
</dbReference>
<dbReference type="InterPro" id="IPR023562">
    <property type="entry name" value="ClpP/TepA"/>
</dbReference>
<dbReference type="AlphaFoldDB" id="A0A9X5ANN3"/>
<keyword evidence="4" id="KW-0378">Hydrolase</keyword>
<gene>
    <name evidence="7" type="ORF">GMA92_05205</name>
</gene>
<comment type="similarity">
    <text evidence="1 6">Belongs to the peptidase S14 family.</text>
</comment>
<keyword evidence="3 7" id="KW-0645">Protease</keyword>
<comment type="caution">
    <text evidence="7">The sequence shown here is derived from an EMBL/GenBank/DDBJ whole genome shotgun (WGS) entry which is preliminary data.</text>
</comment>
<dbReference type="NCBIfam" id="NF045542">
    <property type="entry name" value="Clp_rel_HeadMat"/>
    <property type="match status" value="1"/>
</dbReference>
<dbReference type="Proteomes" id="UP000487649">
    <property type="component" value="Unassembled WGS sequence"/>
</dbReference>
<evidence type="ECO:0000313" key="7">
    <source>
        <dbReference type="EMBL" id="MTK20835.1"/>
    </source>
</evidence>
<dbReference type="InterPro" id="IPR029045">
    <property type="entry name" value="ClpP/crotonase-like_dom_sf"/>
</dbReference>
<protein>
    <recommendedName>
        <fullName evidence="6">ATP-dependent Clp protease proteolytic subunit</fullName>
    </recommendedName>
</protein>
<dbReference type="PANTHER" id="PTHR10381">
    <property type="entry name" value="ATP-DEPENDENT CLP PROTEASE PROTEOLYTIC SUBUNIT"/>
    <property type="match status" value="1"/>
</dbReference>
<keyword evidence="5" id="KW-0720">Serine protease</keyword>
<dbReference type="GO" id="GO:0004176">
    <property type="term" value="F:ATP-dependent peptidase activity"/>
    <property type="evidence" value="ECO:0007669"/>
    <property type="project" value="InterPro"/>
</dbReference>
<dbReference type="PANTHER" id="PTHR10381:SF70">
    <property type="entry name" value="ATP-DEPENDENT CLP PROTEASE PROTEOLYTIC SUBUNIT"/>
    <property type="match status" value="1"/>
</dbReference>
<dbReference type="Gene3D" id="3.90.226.10">
    <property type="entry name" value="2-enoyl-CoA Hydratase, Chain A, domain 1"/>
    <property type="match status" value="1"/>
</dbReference>
<dbReference type="SUPFAM" id="SSF52096">
    <property type="entry name" value="ClpP/crotonase"/>
    <property type="match status" value="1"/>
</dbReference>
<keyword evidence="2" id="KW-0963">Cytoplasm</keyword>
<evidence type="ECO:0000256" key="6">
    <source>
        <dbReference type="RuleBase" id="RU003567"/>
    </source>
</evidence>
<dbReference type="EMBL" id="WMQE01000008">
    <property type="protein sequence ID" value="MTK20835.1"/>
    <property type="molecule type" value="Genomic_DNA"/>
</dbReference>
<evidence type="ECO:0000256" key="3">
    <source>
        <dbReference type="ARBA" id="ARBA00022670"/>
    </source>
</evidence>
<evidence type="ECO:0000313" key="8">
    <source>
        <dbReference type="Proteomes" id="UP000487649"/>
    </source>
</evidence>
<dbReference type="GO" id="GO:0051117">
    <property type="term" value="F:ATPase binding"/>
    <property type="evidence" value="ECO:0007669"/>
    <property type="project" value="TreeGrafter"/>
</dbReference>
<dbReference type="GO" id="GO:0009368">
    <property type="term" value="C:endopeptidase Clp complex"/>
    <property type="evidence" value="ECO:0007669"/>
    <property type="project" value="TreeGrafter"/>
</dbReference>
<organism evidence="7 8">
    <name type="scientific">Turicibacter sanguinis</name>
    <dbReference type="NCBI Taxonomy" id="154288"/>
    <lineage>
        <taxon>Bacteria</taxon>
        <taxon>Bacillati</taxon>
        <taxon>Bacillota</taxon>
        <taxon>Erysipelotrichia</taxon>
        <taxon>Erysipelotrichales</taxon>
        <taxon>Turicibacteraceae</taxon>
        <taxon>Turicibacter</taxon>
    </lineage>
</organism>
<name>A0A9X5ANN3_9FIRM</name>
<dbReference type="Pfam" id="PF00574">
    <property type="entry name" value="CLP_protease"/>
    <property type="match status" value="1"/>
</dbReference>
<evidence type="ECO:0000256" key="1">
    <source>
        <dbReference type="ARBA" id="ARBA00007039"/>
    </source>
</evidence>
<dbReference type="GO" id="GO:0006515">
    <property type="term" value="P:protein quality control for misfolded or incompletely synthesized proteins"/>
    <property type="evidence" value="ECO:0007669"/>
    <property type="project" value="TreeGrafter"/>
</dbReference>
<reference evidence="7 8" key="1">
    <citation type="journal article" date="2019" name="Nat. Med.">
        <title>A library of human gut bacterial isolates paired with longitudinal multiomics data enables mechanistic microbiome research.</title>
        <authorList>
            <person name="Poyet M."/>
            <person name="Groussin M."/>
            <person name="Gibbons S.M."/>
            <person name="Avila-Pacheco J."/>
            <person name="Jiang X."/>
            <person name="Kearney S.M."/>
            <person name="Perrotta A.R."/>
            <person name="Berdy B."/>
            <person name="Zhao S."/>
            <person name="Lieberman T.D."/>
            <person name="Swanson P.K."/>
            <person name="Smith M."/>
            <person name="Roesemann S."/>
            <person name="Alexander J.E."/>
            <person name="Rich S.A."/>
            <person name="Livny J."/>
            <person name="Vlamakis H."/>
            <person name="Clish C."/>
            <person name="Bullock K."/>
            <person name="Deik A."/>
            <person name="Scott J."/>
            <person name="Pierce K.A."/>
            <person name="Xavier R.J."/>
            <person name="Alm E.J."/>
        </authorList>
    </citation>
    <scope>NUCLEOTIDE SEQUENCE [LARGE SCALE GENOMIC DNA]</scope>
    <source>
        <strain evidence="7 8">BIOML-A198</strain>
    </source>
</reference>
<proteinExistence type="inferred from homology"/>
<dbReference type="CDD" id="cd07016">
    <property type="entry name" value="S14_ClpP_1"/>
    <property type="match status" value="1"/>
</dbReference>